<comment type="cofactor">
    <cofactor evidence="1">
        <name>FAD</name>
        <dbReference type="ChEBI" id="CHEBI:57692"/>
    </cofactor>
</comment>
<name>A0A7W3LMQ6_ACTNM</name>
<feature type="region of interest" description="Disordered" evidence="5">
    <location>
        <begin position="238"/>
        <end position="264"/>
    </location>
</feature>
<dbReference type="Pfam" id="PF14759">
    <property type="entry name" value="Reductase_C"/>
    <property type="match status" value="1"/>
</dbReference>
<dbReference type="GO" id="GO:0005737">
    <property type="term" value="C:cytoplasm"/>
    <property type="evidence" value="ECO:0007669"/>
    <property type="project" value="TreeGrafter"/>
</dbReference>
<comment type="caution">
    <text evidence="8">The sequence shown here is derived from an EMBL/GenBank/DDBJ whole genome shotgun (WGS) entry which is preliminary data.</text>
</comment>
<keyword evidence="4" id="KW-0560">Oxidoreductase</keyword>
<keyword evidence="3" id="KW-0274">FAD</keyword>
<evidence type="ECO:0000313" key="8">
    <source>
        <dbReference type="EMBL" id="MBA8950897.1"/>
    </source>
</evidence>
<dbReference type="GO" id="GO:0016651">
    <property type="term" value="F:oxidoreductase activity, acting on NAD(P)H"/>
    <property type="evidence" value="ECO:0007669"/>
    <property type="project" value="TreeGrafter"/>
</dbReference>
<dbReference type="InterPro" id="IPR036188">
    <property type="entry name" value="FAD/NAD-bd_sf"/>
</dbReference>
<evidence type="ECO:0000259" key="7">
    <source>
        <dbReference type="Pfam" id="PF14759"/>
    </source>
</evidence>
<dbReference type="Proteomes" id="UP000572680">
    <property type="component" value="Unassembled WGS sequence"/>
</dbReference>
<feature type="compositionally biased region" description="Pro residues" evidence="5">
    <location>
        <begin position="246"/>
        <end position="258"/>
    </location>
</feature>
<dbReference type="EMBL" id="JACJIA010000003">
    <property type="protein sequence ID" value="MBA8950897.1"/>
    <property type="molecule type" value="Genomic_DNA"/>
</dbReference>
<proteinExistence type="predicted"/>
<dbReference type="PANTHER" id="PTHR43557">
    <property type="entry name" value="APOPTOSIS-INDUCING FACTOR 1"/>
    <property type="match status" value="1"/>
</dbReference>
<evidence type="ECO:0000256" key="2">
    <source>
        <dbReference type="ARBA" id="ARBA00022630"/>
    </source>
</evidence>
<dbReference type="SUPFAM" id="SSF51905">
    <property type="entry name" value="FAD/NAD(P)-binding domain"/>
    <property type="match status" value="1"/>
</dbReference>
<feature type="domain" description="Reductase C-terminal" evidence="7">
    <location>
        <begin position="173"/>
        <end position="236"/>
    </location>
</feature>
<accession>A0A7W3LMQ6</accession>
<evidence type="ECO:0000256" key="4">
    <source>
        <dbReference type="ARBA" id="ARBA00023002"/>
    </source>
</evidence>
<organism evidence="8 9">
    <name type="scientific">Actinomadura namibiensis</name>
    <dbReference type="NCBI Taxonomy" id="182080"/>
    <lineage>
        <taxon>Bacteria</taxon>
        <taxon>Bacillati</taxon>
        <taxon>Actinomycetota</taxon>
        <taxon>Actinomycetes</taxon>
        <taxon>Streptosporangiales</taxon>
        <taxon>Thermomonosporaceae</taxon>
        <taxon>Actinomadura</taxon>
    </lineage>
</organism>
<dbReference type="InterPro" id="IPR023753">
    <property type="entry name" value="FAD/NAD-binding_dom"/>
</dbReference>
<dbReference type="InterPro" id="IPR050446">
    <property type="entry name" value="FAD-oxidoreductase/Apoptosis"/>
</dbReference>
<protein>
    <submittedName>
        <fullName evidence="8">NADPH-dependent 2,4-dienoyl-CoA reductase/sulfur reductase-like enzyme</fullName>
    </submittedName>
</protein>
<dbReference type="Gene3D" id="3.50.50.60">
    <property type="entry name" value="FAD/NAD(P)-binding domain"/>
    <property type="match status" value="2"/>
</dbReference>
<evidence type="ECO:0000256" key="3">
    <source>
        <dbReference type="ARBA" id="ARBA00022827"/>
    </source>
</evidence>
<sequence length="264" mass="27857">MVVGAGFVGCEVAATARTLGAEVTVVAPETEPMLRPLGPEPGAALRARHEARGVTFHLGTTVRAFTGTGVTLSSGADLAADVVVEAVGSTPCTGWLEGNGLDLSDGVLCDGALRVEGRPDVVAVGDVARFPNPRYDDVPRRVEHWSIPTDTAKRAARTLLGEDGGPFLPLPSFWSDQYDLRLQSFGAPALGGDVRVLEGDLETEAVVGYHRDGRLVGVVMLGMARRMAHYRGRLLDDAPALTRPARGPPGRPSPPGRPRPGCRR</sequence>
<gene>
    <name evidence="8" type="ORF">HNR61_002528</name>
</gene>
<evidence type="ECO:0000256" key="5">
    <source>
        <dbReference type="SAM" id="MobiDB-lite"/>
    </source>
</evidence>
<reference evidence="8 9" key="1">
    <citation type="submission" date="2020-08" db="EMBL/GenBank/DDBJ databases">
        <title>Genomic Encyclopedia of Type Strains, Phase IV (KMG-IV): sequencing the most valuable type-strain genomes for metagenomic binning, comparative biology and taxonomic classification.</title>
        <authorList>
            <person name="Goeker M."/>
        </authorList>
    </citation>
    <scope>NUCLEOTIDE SEQUENCE [LARGE SCALE GENOMIC DNA]</scope>
    <source>
        <strain evidence="8 9">DSM 44197</strain>
    </source>
</reference>
<dbReference type="Gene3D" id="3.30.390.30">
    <property type="match status" value="1"/>
</dbReference>
<keyword evidence="9" id="KW-1185">Reference proteome</keyword>
<dbReference type="InterPro" id="IPR028202">
    <property type="entry name" value="Reductase_C"/>
</dbReference>
<evidence type="ECO:0000256" key="1">
    <source>
        <dbReference type="ARBA" id="ARBA00001974"/>
    </source>
</evidence>
<dbReference type="Pfam" id="PF07992">
    <property type="entry name" value="Pyr_redox_2"/>
    <property type="match status" value="1"/>
</dbReference>
<feature type="domain" description="FAD/NAD(P)-binding" evidence="6">
    <location>
        <begin position="1"/>
        <end position="140"/>
    </location>
</feature>
<keyword evidence="2" id="KW-0285">Flavoprotein</keyword>
<dbReference type="SUPFAM" id="SSF55424">
    <property type="entry name" value="FAD/NAD-linked reductases, dimerisation (C-terminal) domain"/>
    <property type="match status" value="1"/>
</dbReference>
<evidence type="ECO:0000259" key="6">
    <source>
        <dbReference type="Pfam" id="PF07992"/>
    </source>
</evidence>
<dbReference type="PANTHER" id="PTHR43557:SF2">
    <property type="entry name" value="RIESKE DOMAIN-CONTAINING PROTEIN-RELATED"/>
    <property type="match status" value="1"/>
</dbReference>
<evidence type="ECO:0000313" key="9">
    <source>
        <dbReference type="Proteomes" id="UP000572680"/>
    </source>
</evidence>
<dbReference type="AlphaFoldDB" id="A0A7W3LMQ6"/>
<dbReference type="InterPro" id="IPR016156">
    <property type="entry name" value="FAD/NAD-linked_Rdtase_dimer_sf"/>
</dbReference>